<dbReference type="GO" id="GO:0008955">
    <property type="term" value="F:peptidoglycan glycosyltransferase activity"/>
    <property type="evidence" value="ECO:0007669"/>
    <property type="project" value="TreeGrafter"/>
</dbReference>
<dbReference type="GO" id="GO:0016020">
    <property type="term" value="C:membrane"/>
    <property type="evidence" value="ECO:0007669"/>
    <property type="project" value="UniProtKB-SubCell"/>
</dbReference>
<dbReference type="FunFam" id="1.10.3810.10:FF:000003">
    <property type="entry name" value="Penicillin-binding protein 1a"/>
    <property type="match status" value="1"/>
</dbReference>
<keyword evidence="4 10" id="KW-0812">Transmembrane</keyword>
<dbReference type="InterPro" id="IPR050396">
    <property type="entry name" value="Glycosyltr_51/Transpeptidase"/>
</dbReference>
<dbReference type="Gene3D" id="1.10.3810.10">
    <property type="entry name" value="Biosynthetic peptidoglycan transglycosylase-like"/>
    <property type="match status" value="1"/>
</dbReference>
<reference evidence="12 13" key="1">
    <citation type="submission" date="2020-01" db="EMBL/GenBank/DDBJ databases">
        <authorList>
            <person name="Gulvik C.A."/>
            <person name="Batra D.G."/>
        </authorList>
    </citation>
    <scope>NUCLEOTIDE SEQUENCE [LARGE SCALE GENOMIC DNA]</scope>
    <source>
        <strain evidence="12 13">W9323</strain>
    </source>
</reference>
<keyword evidence="7 10" id="KW-1133">Transmembrane helix</keyword>
<evidence type="ECO:0000256" key="8">
    <source>
        <dbReference type="ARBA" id="ARBA00023136"/>
    </source>
</evidence>
<keyword evidence="13" id="KW-1185">Reference proteome</keyword>
<dbReference type="GO" id="GO:0071555">
    <property type="term" value="P:cell wall organization"/>
    <property type="evidence" value="ECO:0007669"/>
    <property type="project" value="UniProtKB-KW"/>
</dbReference>
<evidence type="ECO:0000256" key="1">
    <source>
        <dbReference type="ARBA" id="ARBA00004370"/>
    </source>
</evidence>
<comment type="pathway">
    <text evidence="2">Cell wall biogenesis; peptidoglycan biosynthesis.</text>
</comment>
<dbReference type="InterPro" id="IPR023346">
    <property type="entry name" value="Lysozyme-like_dom_sf"/>
</dbReference>
<keyword evidence="5" id="KW-0133">Cell shape</keyword>
<evidence type="ECO:0000256" key="6">
    <source>
        <dbReference type="ARBA" id="ARBA00022984"/>
    </source>
</evidence>
<keyword evidence="9" id="KW-0961">Cell wall biogenesis/degradation</keyword>
<protein>
    <submittedName>
        <fullName evidence="12">Penicillin-binding protein</fullName>
    </submittedName>
</protein>
<feature type="transmembrane region" description="Helical" evidence="10">
    <location>
        <begin position="25"/>
        <end position="50"/>
    </location>
</feature>
<dbReference type="Proteomes" id="UP000503088">
    <property type="component" value="Chromosome"/>
</dbReference>
<keyword evidence="3" id="KW-0808">Transferase</keyword>
<sequence length="274" mass="31356">MGKTGLRFMGDQKFRMIRQRHPINGIYMIAGGVLAFILINIFSWVVLLGWGSQWMDEKKLSDLEKLVSTHEPSTPSGYVHIDEMPDQLLEAFIAVEDQRYMSHHGVDPRSLGRAMWVDILAGKRVQGGSTITMQLARNLFLTHDKTFVRKMKEIIIAVHLENRFTKEQILELYLNKIYFGHGKYGIEQAANLYFKKTVRVDNPNKSTISLSEAAILAALPKAPELYSPIKHPERSRKRQVLVLNQMEKLGYITNEEKQAALTEAAEQVYIRKAD</sequence>
<dbReference type="GO" id="GO:0009252">
    <property type="term" value="P:peptidoglycan biosynthetic process"/>
    <property type="evidence" value="ECO:0007669"/>
    <property type="project" value="UniProtKB-KW"/>
</dbReference>
<evidence type="ECO:0000259" key="11">
    <source>
        <dbReference type="Pfam" id="PF00912"/>
    </source>
</evidence>
<dbReference type="KEGG" id="kpul:GXN76_07150"/>
<keyword evidence="6" id="KW-0573">Peptidoglycan synthesis</keyword>
<dbReference type="GO" id="GO:0008360">
    <property type="term" value="P:regulation of cell shape"/>
    <property type="evidence" value="ECO:0007669"/>
    <property type="project" value="UniProtKB-KW"/>
</dbReference>
<proteinExistence type="predicted"/>
<evidence type="ECO:0000313" key="13">
    <source>
        <dbReference type="Proteomes" id="UP000503088"/>
    </source>
</evidence>
<evidence type="ECO:0000256" key="7">
    <source>
        <dbReference type="ARBA" id="ARBA00022989"/>
    </source>
</evidence>
<organism evidence="12 13">
    <name type="scientific">Kroppenstedtia pulmonis</name>
    <dbReference type="NCBI Taxonomy" id="1380685"/>
    <lineage>
        <taxon>Bacteria</taxon>
        <taxon>Bacillati</taxon>
        <taxon>Bacillota</taxon>
        <taxon>Bacilli</taxon>
        <taxon>Bacillales</taxon>
        <taxon>Thermoactinomycetaceae</taxon>
        <taxon>Kroppenstedtia</taxon>
    </lineage>
</organism>
<dbReference type="AlphaFoldDB" id="A0A7D4BPP5"/>
<evidence type="ECO:0000256" key="2">
    <source>
        <dbReference type="ARBA" id="ARBA00004752"/>
    </source>
</evidence>
<evidence type="ECO:0000313" key="12">
    <source>
        <dbReference type="EMBL" id="QKG84271.1"/>
    </source>
</evidence>
<dbReference type="InterPro" id="IPR036950">
    <property type="entry name" value="PBP_transglycosylase"/>
</dbReference>
<dbReference type="SUPFAM" id="SSF53955">
    <property type="entry name" value="Lysozyme-like"/>
    <property type="match status" value="1"/>
</dbReference>
<evidence type="ECO:0000256" key="3">
    <source>
        <dbReference type="ARBA" id="ARBA00022679"/>
    </source>
</evidence>
<dbReference type="InterPro" id="IPR001264">
    <property type="entry name" value="Glyco_trans_51"/>
</dbReference>
<dbReference type="EMBL" id="CP048104">
    <property type="protein sequence ID" value="QKG84271.1"/>
    <property type="molecule type" value="Genomic_DNA"/>
</dbReference>
<accession>A0A7D4BPP5</accession>
<evidence type="ECO:0000256" key="5">
    <source>
        <dbReference type="ARBA" id="ARBA00022960"/>
    </source>
</evidence>
<dbReference type="Pfam" id="PF00912">
    <property type="entry name" value="Transgly"/>
    <property type="match status" value="1"/>
</dbReference>
<comment type="subcellular location">
    <subcellularLocation>
        <location evidence="1">Membrane</location>
    </subcellularLocation>
</comment>
<evidence type="ECO:0000256" key="4">
    <source>
        <dbReference type="ARBA" id="ARBA00022692"/>
    </source>
</evidence>
<dbReference type="PANTHER" id="PTHR32282:SF33">
    <property type="entry name" value="PEPTIDOGLYCAN GLYCOSYLTRANSFERASE"/>
    <property type="match status" value="1"/>
</dbReference>
<dbReference type="PANTHER" id="PTHR32282">
    <property type="entry name" value="BINDING PROTEIN TRANSPEPTIDASE, PUTATIVE-RELATED"/>
    <property type="match status" value="1"/>
</dbReference>
<evidence type="ECO:0000256" key="9">
    <source>
        <dbReference type="ARBA" id="ARBA00023316"/>
    </source>
</evidence>
<gene>
    <name evidence="12" type="ORF">GXN76_07150</name>
</gene>
<name>A0A7D4BPP5_9BACL</name>
<dbReference type="RefSeq" id="WP_173221812.1">
    <property type="nucleotide sequence ID" value="NZ_CP048104.1"/>
</dbReference>
<keyword evidence="8 10" id="KW-0472">Membrane</keyword>
<feature type="domain" description="Glycosyl transferase family 51" evidence="11">
    <location>
        <begin position="75"/>
        <end position="247"/>
    </location>
</feature>
<evidence type="ECO:0000256" key="10">
    <source>
        <dbReference type="SAM" id="Phobius"/>
    </source>
</evidence>